<dbReference type="OrthoDB" id="3396203at2"/>
<evidence type="ECO:0000256" key="2">
    <source>
        <dbReference type="ARBA" id="ARBA00022475"/>
    </source>
</evidence>
<dbReference type="Pfam" id="PF12823">
    <property type="entry name" value="DUF3817"/>
    <property type="match status" value="1"/>
</dbReference>
<keyword evidence="4 6" id="KW-1133">Transmembrane helix</keyword>
<gene>
    <name evidence="8" type="ORF">EDD33_1635</name>
</gene>
<dbReference type="EMBL" id="RKHO01000001">
    <property type="protein sequence ID" value="ROR90787.1"/>
    <property type="molecule type" value="Genomic_DNA"/>
</dbReference>
<feature type="domain" description="DUF3817" evidence="7">
    <location>
        <begin position="5"/>
        <end position="90"/>
    </location>
</feature>
<protein>
    <submittedName>
        <fullName evidence="8">Integral membrane protein</fullName>
    </submittedName>
</protein>
<keyword evidence="9" id="KW-1185">Reference proteome</keyword>
<evidence type="ECO:0000313" key="8">
    <source>
        <dbReference type="EMBL" id="ROR90787.1"/>
    </source>
</evidence>
<keyword evidence="2" id="KW-1003">Cell membrane</keyword>
<comment type="caution">
    <text evidence="8">The sequence shown here is derived from an EMBL/GenBank/DDBJ whole genome shotgun (WGS) entry which is preliminary data.</text>
</comment>
<dbReference type="AlphaFoldDB" id="A0A3N2CTC6"/>
<dbReference type="PANTHER" id="PTHR40077:SF1">
    <property type="entry name" value="MEMBRANE PROTEIN"/>
    <property type="match status" value="1"/>
</dbReference>
<sequence length="149" mass="15953">MTPRRTFRTLALAEAVTWTLLLAGMVLKYVLDVTELGVRIGGGLHGFVFLAYCVTTVLVGVDARWSLGRVALGLAAAFVPYATVPFERHVDGTLAPRWRLRTQPWHGRVERVAAAALRAPVVAGVVVLVGLVLVFGGLLAVGPPTQWVG</sequence>
<name>A0A3N2CTC6_9ACTN</name>
<accession>A0A3N2CTC6</accession>
<dbReference type="InterPro" id="IPR023845">
    <property type="entry name" value="DUF3817_TM"/>
</dbReference>
<feature type="transmembrane region" description="Helical" evidence="6">
    <location>
        <begin position="12"/>
        <end position="31"/>
    </location>
</feature>
<feature type="transmembrane region" description="Helical" evidence="6">
    <location>
        <begin position="43"/>
        <end position="61"/>
    </location>
</feature>
<evidence type="ECO:0000256" key="4">
    <source>
        <dbReference type="ARBA" id="ARBA00022989"/>
    </source>
</evidence>
<organism evidence="8 9">
    <name type="scientific">Nocardioides aurantiacus</name>
    <dbReference type="NCBI Taxonomy" id="86796"/>
    <lineage>
        <taxon>Bacteria</taxon>
        <taxon>Bacillati</taxon>
        <taxon>Actinomycetota</taxon>
        <taxon>Actinomycetes</taxon>
        <taxon>Propionibacteriales</taxon>
        <taxon>Nocardioidaceae</taxon>
        <taxon>Nocardioides</taxon>
    </lineage>
</organism>
<dbReference type="Proteomes" id="UP000281738">
    <property type="component" value="Unassembled WGS sequence"/>
</dbReference>
<evidence type="ECO:0000256" key="5">
    <source>
        <dbReference type="ARBA" id="ARBA00023136"/>
    </source>
</evidence>
<evidence type="ECO:0000256" key="1">
    <source>
        <dbReference type="ARBA" id="ARBA00004651"/>
    </source>
</evidence>
<dbReference type="PANTHER" id="PTHR40077">
    <property type="entry name" value="MEMBRANE PROTEIN-RELATED"/>
    <property type="match status" value="1"/>
</dbReference>
<dbReference type="RefSeq" id="WP_123389942.1">
    <property type="nucleotide sequence ID" value="NZ_RKHO01000001.1"/>
</dbReference>
<evidence type="ECO:0000313" key="9">
    <source>
        <dbReference type="Proteomes" id="UP000281738"/>
    </source>
</evidence>
<evidence type="ECO:0000259" key="7">
    <source>
        <dbReference type="Pfam" id="PF12823"/>
    </source>
</evidence>
<proteinExistence type="predicted"/>
<evidence type="ECO:0000256" key="3">
    <source>
        <dbReference type="ARBA" id="ARBA00022692"/>
    </source>
</evidence>
<feature type="transmembrane region" description="Helical" evidence="6">
    <location>
        <begin position="121"/>
        <end position="141"/>
    </location>
</feature>
<comment type="subcellular location">
    <subcellularLocation>
        <location evidence="1">Cell membrane</location>
        <topology evidence="1">Multi-pass membrane protein</topology>
    </subcellularLocation>
</comment>
<keyword evidence="5 6" id="KW-0472">Membrane</keyword>
<reference evidence="8 9" key="1">
    <citation type="submission" date="2018-11" db="EMBL/GenBank/DDBJ databases">
        <title>Sequencing the genomes of 1000 actinobacteria strains.</title>
        <authorList>
            <person name="Klenk H.-P."/>
        </authorList>
    </citation>
    <scope>NUCLEOTIDE SEQUENCE [LARGE SCALE GENOMIC DNA]</scope>
    <source>
        <strain evidence="8 9">DSM 12652</strain>
    </source>
</reference>
<dbReference type="NCBIfam" id="TIGR03954">
    <property type="entry name" value="integ_memb_HG"/>
    <property type="match status" value="1"/>
</dbReference>
<dbReference type="GO" id="GO:0005886">
    <property type="term" value="C:plasma membrane"/>
    <property type="evidence" value="ECO:0007669"/>
    <property type="project" value="UniProtKB-SubCell"/>
</dbReference>
<evidence type="ECO:0000256" key="6">
    <source>
        <dbReference type="SAM" id="Phobius"/>
    </source>
</evidence>
<keyword evidence="3 6" id="KW-0812">Transmembrane</keyword>